<reference evidence="2" key="1">
    <citation type="journal article" date="2010" name="Genome Biol.">
        <title>Genome sequence of the necrotrophic plant pathogen Pythium ultimum reveals original pathogenicity mechanisms and effector repertoire.</title>
        <authorList>
            <person name="Levesque C.A."/>
            <person name="Brouwer H."/>
            <person name="Cano L."/>
            <person name="Hamilton J.P."/>
            <person name="Holt C."/>
            <person name="Huitema E."/>
            <person name="Raffaele S."/>
            <person name="Robideau G.P."/>
            <person name="Thines M."/>
            <person name="Win J."/>
            <person name="Zerillo M.M."/>
            <person name="Beakes G.W."/>
            <person name="Boore J.L."/>
            <person name="Busam D."/>
            <person name="Dumas B."/>
            <person name="Ferriera S."/>
            <person name="Fuerstenberg S.I."/>
            <person name="Gachon C.M."/>
            <person name="Gaulin E."/>
            <person name="Govers F."/>
            <person name="Grenville-Briggs L."/>
            <person name="Horner N."/>
            <person name="Hostetler J."/>
            <person name="Jiang R.H."/>
            <person name="Johnson J."/>
            <person name="Krajaejun T."/>
            <person name="Lin H."/>
            <person name="Meijer H.J."/>
            <person name="Moore B."/>
            <person name="Morris P."/>
            <person name="Phuntmart V."/>
            <person name="Puiu D."/>
            <person name="Shetty J."/>
            <person name="Stajich J.E."/>
            <person name="Tripathy S."/>
            <person name="Wawra S."/>
            <person name="van West P."/>
            <person name="Whitty B.R."/>
            <person name="Coutinho P.M."/>
            <person name="Henrissat B."/>
            <person name="Martin F."/>
            <person name="Thomas P.D."/>
            <person name="Tyler B.M."/>
            <person name="De Vries R.P."/>
            <person name="Kamoun S."/>
            <person name="Yandell M."/>
            <person name="Tisserat N."/>
            <person name="Buell C.R."/>
        </authorList>
    </citation>
    <scope>NUCLEOTIDE SEQUENCE</scope>
    <source>
        <strain evidence="2">DAOM:BR144</strain>
    </source>
</reference>
<dbReference type="HOGENOM" id="CLU_130698_0_0_1"/>
<dbReference type="AlphaFoldDB" id="K3X578"/>
<evidence type="ECO:0000313" key="2">
    <source>
        <dbReference type="Proteomes" id="UP000019132"/>
    </source>
</evidence>
<protein>
    <submittedName>
        <fullName evidence="1">Uncharacterized protein</fullName>
    </submittedName>
</protein>
<dbReference type="InParanoid" id="K3X578"/>
<dbReference type="VEuPathDB" id="FungiDB:PYU1_G012351"/>
<proteinExistence type="predicted"/>
<dbReference type="eggNOG" id="ENOG502SG8A">
    <property type="taxonomic scope" value="Eukaryota"/>
</dbReference>
<accession>K3X578</accession>
<keyword evidence="2" id="KW-1185">Reference proteome</keyword>
<dbReference type="Proteomes" id="UP000019132">
    <property type="component" value="Unassembled WGS sequence"/>
</dbReference>
<organism evidence="1 2">
    <name type="scientific">Globisporangium ultimum (strain ATCC 200006 / CBS 805.95 / DAOM BR144)</name>
    <name type="common">Pythium ultimum</name>
    <dbReference type="NCBI Taxonomy" id="431595"/>
    <lineage>
        <taxon>Eukaryota</taxon>
        <taxon>Sar</taxon>
        <taxon>Stramenopiles</taxon>
        <taxon>Oomycota</taxon>
        <taxon>Peronosporomycetes</taxon>
        <taxon>Pythiales</taxon>
        <taxon>Pythiaceae</taxon>
        <taxon>Globisporangium</taxon>
    </lineage>
</organism>
<sequence>MNGTANVLLVNRRSTNRLIKLAVISLVIKLKKQVEPSHRAQAFSQLVGCCLKAPLHCYPLSLLADLNNVWHFSWFNEAHMVAEMTLRHPKNAFVFIEAAVAEREGSIPFHVLFTPRLLKKLKLGDFVFQSDDGADEQMEKWELMADELDPEFLQARRAEYAAHLVRPMPMYARTFE</sequence>
<dbReference type="EnsemblProtists" id="PYU1_T012377">
    <property type="protein sequence ID" value="PYU1_T012377"/>
    <property type="gene ID" value="PYU1_G012351"/>
</dbReference>
<reference evidence="1" key="3">
    <citation type="submission" date="2015-02" db="UniProtKB">
        <authorList>
            <consortium name="EnsemblProtists"/>
        </authorList>
    </citation>
    <scope>IDENTIFICATION</scope>
    <source>
        <strain evidence="1">DAOM BR144</strain>
    </source>
</reference>
<dbReference type="OMA" id="EKWELMA"/>
<dbReference type="EMBL" id="GL376608">
    <property type="status" value="NOT_ANNOTATED_CDS"/>
    <property type="molecule type" value="Genomic_DNA"/>
</dbReference>
<evidence type="ECO:0000313" key="1">
    <source>
        <dbReference type="EnsemblProtists" id="PYU1_T012377"/>
    </source>
</evidence>
<reference evidence="2" key="2">
    <citation type="submission" date="2010-04" db="EMBL/GenBank/DDBJ databases">
        <authorList>
            <person name="Buell R."/>
            <person name="Hamilton J."/>
            <person name="Hostetler J."/>
        </authorList>
    </citation>
    <scope>NUCLEOTIDE SEQUENCE [LARGE SCALE GENOMIC DNA]</scope>
    <source>
        <strain evidence="2">DAOM:BR144</strain>
    </source>
</reference>
<name>K3X578_GLOUD</name>